<dbReference type="InterPro" id="IPR001172">
    <property type="entry name" value="FliN_T3SS_HrcQb"/>
</dbReference>
<comment type="similarity">
    <text evidence="1 7">Belongs to the FliN/MopA/SpaO family.</text>
</comment>
<comment type="subcellular location">
    <subcellularLocation>
        <location evidence="7">Cell membrane</location>
        <topology evidence="7">Peripheral membrane protein</topology>
        <orientation evidence="7">Cytoplasmic side</orientation>
    </subcellularLocation>
    <subcellularLocation>
        <location evidence="7">Bacterial flagellum basal body</location>
    </subcellularLocation>
</comment>
<gene>
    <name evidence="10" type="ORF">FHR99_000441</name>
</gene>
<dbReference type="InterPro" id="IPR012826">
    <property type="entry name" value="FliN"/>
</dbReference>
<proteinExistence type="inferred from homology"/>
<keyword evidence="5 7" id="KW-0283">Flagellar rotation</keyword>
<comment type="function">
    <text evidence="7">FliN is one of three proteins (FliG, FliN, FliM) that form the rotor-mounted switch complex (C ring), located at the base of the basal body. This complex interacts with the CheY and CheZ chemotaxis proteins, in addition to contacting components of the motor that determine the direction of flagellar rotation.</text>
</comment>
<dbReference type="GO" id="GO:0009425">
    <property type="term" value="C:bacterial-type flagellum basal body"/>
    <property type="evidence" value="ECO:0007669"/>
    <property type="project" value="UniProtKB-SubCell"/>
</dbReference>
<keyword evidence="10" id="KW-0966">Cell projection</keyword>
<evidence type="ECO:0000256" key="3">
    <source>
        <dbReference type="ARBA" id="ARBA00022475"/>
    </source>
</evidence>
<keyword evidence="11" id="KW-1185">Reference proteome</keyword>
<evidence type="ECO:0000313" key="11">
    <source>
        <dbReference type="Proteomes" id="UP000537130"/>
    </source>
</evidence>
<comment type="caution">
    <text evidence="10">The sequence shown here is derived from an EMBL/GenBank/DDBJ whole genome shotgun (WGS) entry which is preliminary data.</text>
</comment>
<organism evidence="10 11">
    <name type="scientific">Litorivivens lipolytica</name>
    <dbReference type="NCBI Taxonomy" id="1524264"/>
    <lineage>
        <taxon>Bacteria</taxon>
        <taxon>Pseudomonadati</taxon>
        <taxon>Pseudomonadota</taxon>
        <taxon>Gammaproteobacteria</taxon>
        <taxon>Litorivivens</taxon>
    </lineage>
</organism>
<dbReference type="PANTHER" id="PTHR43484">
    <property type="match status" value="1"/>
</dbReference>
<keyword evidence="10" id="KW-0969">Cilium</keyword>
<dbReference type="GO" id="GO:0003774">
    <property type="term" value="F:cytoskeletal motor activity"/>
    <property type="evidence" value="ECO:0007669"/>
    <property type="project" value="UniProtKB-UniRule"/>
</dbReference>
<evidence type="ECO:0000256" key="8">
    <source>
        <dbReference type="SAM" id="MobiDB-lite"/>
    </source>
</evidence>
<feature type="region of interest" description="Disordered" evidence="8">
    <location>
        <begin position="1"/>
        <end position="37"/>
    </location>
</feature>
<dbReference type="PRINTS" id="PR00956">
    <property type="entry name" value="FLGMOTORFLIN"/>
</dbReference>
<dbReference type="GO" id="GO:0071973">
    <property type="term" value="P:bacterial-type flagellum-dependent cell motility"/>
    <property type="evidence" value="ECO:0007669"/>
    <property type="project" value="UniProtKB-UniRule"/>
</dbReference>
<evidence type="ECO:0000256" key="2">
    <source>
        <dbReference type="ARBA" id="ARBA00021897"/>
    </source>
</evidence>
<evidence type="ECO:0000256" key="1">
    <source>
        <dbReference type="ARBA" id="ARBA00009226"/>
    </source>
</evidence>
<dbReference type="AlphaFoldDB" id="A0A7W4Z5T3"/>
<keyword evidence="6 7" id="KW-0472">Membrane</keyword>
<feature type="compositionally biased region" description="Polar residues" evidence="8">
    <location>
        <begin position="8"/>
        <end position="21"/>
    </location>
</feature>
<dbReference type="GO" id="GO:0005886">
    <property type="term" value="C:plasma membrane"/>
    <property type="evidence" value="ECO:0007669"/>
    <property type="project" value="UniProtKB-SubCell"/>
</dbReference>
<keyword evidence="10" id="KW-0282">Flagellum</keyword>
<accession>A0A7W4Z5T3</accession>
<evidence type="ECO:0000256" key="4">
    <source>
        <dbReference type="ARBA" id="ARBA00022500"/>
    </source>
</evidence>
<sequence length="124" mass="13360">MSDFKTLGEQSQQGVTLSSTQRDAERSGDTPVASSRASLERVMDIPVRISMEVGSAEISVRDLLDLRQGAVVELERQAGEPLDVLVNGSLVARGEVVVVNDQLGIRLTELVSPADRARALSKEE</sequence>
<dbReference type="EMBL" id="JACHWY010000001">
    <property type="protein sequence ID" value="MBB3046205.1"/>
    <property type="molecule type" value="Genomic_DNA"/>
</dbReference>
<dbReference type="Proteomes" id="UP000537130">
    <property type="component" value="Unassembled WGS sequence"/>
</dbReference>
<evidence type="ECO:0000256" key="7">
    <source>
        <dbReference type="RuleBase" id="RU362074"/>
    </source>
</evidence>
<keyword evidence="4 7" id="KW-0145">Chemotaxis</keyword>
<evidence type="ECO:0000259" key="9">
    <source>
        <dbReference type="Pfam" id="PF01052"/>
    </source>
</evidence>
<feature type="domain" description="Flagellar motor switch protein FliN-like C-terminal" evidence="9">
    <location>
        <begin position="40"/>
        <end position="111"/>
    </location>
</feature>
<evidence type="ECO:0000313" key="10">
    <source>
        <dbReference type="EMBL" id="MBB3046205.1"/>
    </source>
</evidence>
<keyword evidence="7" id="KW-0975">Bacterial flagellum</keyword>
<dbReference type="PANTHER" id="PTHR43484:SF1">
    <property type="entry name" value="FLAGELLAR MOTOR SWITCH PROTEIN FLIN"/>
    <property type="match status" value="1"/>
</dbReference>
<reference evidence="10 11" key="1">
    <citation type="submission" date="2020-08" db="EMBL/GenBank/DDBJ databases">
        <title>Genomic Encyclopedia of Type Strains, Phase III (KMG-III): the genomes of soil and plant-associated and newly described type strains.</title>
        <authorList>
            <person name="Whitman W."/>
        </authorList>
    </citation>
    <scope>NUCLEOTIDE SEQUENCE [LARGE SCALE GENOMIC DNA]</scope>
    <source>
        <strain evidence="10 11">CECT 8654</strain>
    </source>
</reference>
<dbReference type="SUPFAM" id="SSF101801">
    <property type="entry name" value="Surface presentation of antigens (SPOA)"/>
    <property type="match status" value="1"/>
</dbReference>
<dbReference type="Pfam" id="PF01052">
    <property type="entry name" value="FliMN_C"/>
    <property type="match status" value="1"/>
</dbReference>
<evidence type="ECO:0000256" key="5">
    <source>
        <dbReference type="ARBA" id="ARBA00022779"/>
    </source>
</evidence>
<dbReference type="GO" id="GO:0006935">
    <property type="term" value="P:chemotaxis"/>
    <property type="evidence" value="ECO:0007669"/>
    <property type="project" value="UniProtKB-KW"/>
</dbReference>
<dbReference type="InterPro" id="IPR001543">
    <property type="entry name" value="FliN-like_C"/>
</dbReference>
<protein>
    <recommendedName>
        <fullName evidence="2 7">Flagellar motor switch protein FliN</fullName>
    </recommendedName>
</protein>
<dbReference type="NCBIfam" id="TIGR02480">
    <property type="entry name" value="fliN"/>
    <property type="match status" value="1"/>
</dbReference>
<dbReference type="InterPro" id="IPR036429">
    <property type="entry name" value="SpoA-like_sf"/>
</dbReference>
<evidence type="ECO:0000256" key="6">
    <source>
        <dbReference type="ARBA" id="ARBA00023136"/>
    </source>
</evidence>
<dbReference type="RefSeq" id="WP_183408901.1">
    <property type="nucleotide sequence ID" value="NZ_JACHWY010000001.1"/>
</dbReference>
<dbReference type="InterPro" id="IPR051469">
    <property type="entry name" value="FliN/MopA/SpaO"/>
</dbReference>
<dbReference type="Gene3D" id="2.30.330.10">
    <property type="entry name" value="SpoA-like"/>
    <property type="match status" value="1"/>
</dbReference>
<name>A0A7W4Z5T3_9GAMM</name>
<keyword evidence="3 7" id="KW-1003">Cell membrane</keyword>